<comment type="caution">
    <text evidence="2">The sequence shown here is derived from an EMBL/GenBank/DDBJ whole genome shotgun (WGS) entry which is preliminary data.</text>
</comment>
<feature type="transmembrane region" description="Helical" evidence="1">
    <location>
        <begin position="81"/>
        <end position="103"/>
    </location>
</feature>
<gene>
    <name evidence="2" type="ORF">JF886_05755</name>
</gene>
<protein>
    <submittedName>
        <fullName evidence="2">Phage holin family protein</fullName>
    </submittedName>
</protein>
<reference evidence="2 3" key="1">
    <citation type="submission" date="2020-10" db="EMBL/GenBank/DDBJ databases">
        <title>Ca. Dormibacterota MAGs.</title>
        <authorList>
            <person name="Montgomery K."/>
        </authorList>
    </citation>
    <scope>NUCLEOTIDE SEQUENCE [LARGE SCALE GENOMIC DNA]</scope>
    <source>
        <strain evidence="2">SC8812_S17_18</strain>
    </source>
</reference>
<feature type="transmembrane region" description="Helical" evidence="1">
    <location>
        <begin position="44"/>
        <end position="69"/>
    </location>
</feature>
<dbReference type="EMBL" id="JAEKNS010000064">
    <property type="protein sequence ID" value="MBJ7594361.1"/>
    <property type="molecule type" value="Genomic_DNA"/>
</dbReference>
<evidence type="ECO:0000313" key="2">
    <source>
        <dbReference type="EMBL" id="MBJ7594361.1"/>
    </source>
</evidence>
<dbReference type="Proteomes" id="UP000606991">
    <property type="component" value="Unassembled WGS sequence"/>
</dbReference>
<sequence length="138" mass="14570">MATGTDRDESIAGIAREVADDAVRLAKAEIELAKAEAIAGVKRLAVALGLLAGAGVFALFLMIFALGAVPTVLAGHVFSGWTWWLLTAALFLLVAALLALLGFRSLKRGIGTGKQLVGEVKEDVAWLKRLTKRNAKES</sequence>
<organism evidence="2 3">
    <name type="scientific">Candidatus Aeolococcus gillhamiae</name>
    <dbReference type="NCBI Taxonomy" id="3127015"/>
    <lineage>
        <taxon>Bacteria</taxon>
        <taxon>Bacillati</taxon>
        <taxon>Candidatus Dormiibacterota</taxon>
        <taxon>Candidatus Dormibacteria</taxon>
        <taxon>Candidatus Aeolococcales</taxon>
        <taxon>Candidatus Aeolococcaceae</taxon>
        <taxon>Candidatus Aeolococcus</taxon>
    </lineage>
</organism>
<keyword evidence="1" id="KW-1133">Transmembrane helix</keyword>
<dbReference type="RefSeq" id="WP_337310488.1">
    <property type="nucleotide sequence ID" value="NZ_JAEKNS010000064.1"/>
</dbReference>
<dbReference type="Pfam" id="PF07332">
    <property type="entry name" value="Phage_holin_3_6"/>
    <property type="match status" value="1"/>
</dbReference>
<dbReference type="InterPro" id="IPR009937">
    <property type="entry name" value="Phage_holin_3_6"/>
</dbReference>
<evidence type="ECO:0000313" key="3">
    <source>
        <dbReference type="Proteomes" id="UP000606991"/>
    </source>
</evidence>
<keyword evidence="1" id="KW-0472">Membrane</keyword>
<evidence type="ECO:0000256" key="1">
    <source>
        <dbReference type="SAM" id="Phobius"/>
    </source>
</evidence>
<name>A0A934K1D1_9BACT</name>
<dbReference type="AlphaFoldDB" id="A0A934K1D1"/>
<accession>A0A934K1D1</accession>
<proteinExistence type="predicted"/>
<keyword evidence="1" id="KW-0812">Transmembrane</keyword>